<gene>
    <name evidence="2" type="ORF">DZF96_17985</name>
</gene>
<dbReference type="EMBL" id="QWEC01000748">
    <property type="protein sequence ID" value="RII89482.1"/>
    <property type="molecule type" value="Genomic_DNA"/>
</dbReference>
<name>A0A399N5U7_9MICO</name>
<accession>A0A399N5U7</accession>
<evidence type="ECO:0000313" key="2">
    <source>
        <dbReference type="EMBL" id="RII89482.1"/>
    </source>
</evidence>
<sequence>PRRRAAPRRAGPRAGRAARSRPRGARRPCVVVGPRGGRGSWDHHPRRGCVLSGRHRIPSRGRPPRHPPPDTGLAVAVRARDPVRMDPHERRAALRRRTATAIGAVLL</sequence>
<organism evidence="2 3">
    <name type="scientific">Clavibacter michiganensis</name>
    <dbReference type="NCBI Taxonomy" id="28447"/>
    <lineage>
        <taxon>Bacteria</taxon>
        <taxon>Bacillati</taxon>
        <taxon>Actinomycetota</taxon>
        <taxon>Actinomycetes</taxon>
        <taxon>Micrococcales</taxon>
        <taxon>Microbacteriaceae</taxon>
        <taxon>Clavibacter</taxon>
    </lineage>
</organism>
<feature type="region of interest" description="Disordered" evidence="1">
    <location>
        <begin position="1"/>
        <end position="71"/>
    </location>
</feature>
<feature type="non-terminal residue" evidence="2">
    <location>
        <position position="1"/>
    </location>
</feature>
<dbReference type="Proteomes" id="UP000266298">
    <property type="component" value="Unassembled WGS sequence"/>
</dbReference>
<feature type="compositionally biased region" description="Basic residues" evidence="1">
    <location>
        <begin position="53"/>
        <end position="65"/>
    </location>
</feature>
<reference evidence="2 3" key="1">
    <citation type="submission" date="2018-08" db="EMBL/GenBank/DDBJ databases">
        <title>Genome Sequence of Clavibacter michiganensis Subspecies type strains, and the Atypical Peach-Colored Strains Isolated from Tomato.</title>
        <authorList>
            <person name="Osdaghi E."/>
            <person name="Portier P."/>
            <person name="Briand M."/>
            <person name="Jacques M.-A."/>
        </authorList>
    </citation>
    <scope>NUCLEOTIDE SEQUENCE [LARGE SCALE GENOMIC DNA]</scope>
    <source>
        <strain evidence="2 3">CFBP 7493</strain>
    </source>
</reference>
<feature type="non-terminal residue" evidence="2">
    <location>
        <position position="107"/>
    </location>
</feature>
<feature type="compositionally biased region" description="Basic residues" evidence="1">
    <location>
        <begin position="1"/>
        <end position="26"/>
    </location>
</feature>
<protein>
    <submittedName>
        <fullName evidence="2">Uncharacterized protein</fullName>
    </submittedName>
</protein>
<evidence type="ECO:0000313" key="3">
    <source>
        <dbReference type="Proteomes" id="UP000266298"/>
    </source>
</evidence>
<comment type="caution">
    <text evidence="2">The sequence shown here is derived from an EMBL/GenBank/DDBJ whole genome shotgun (WGS) entry which is preliminary data.</text>
</comment>
<proteinExistence type="predicted"/>
<evidence type="ECO:0000256" key="1">
    <source>
        <dbReference type="SAM" id="MobiDB-lite"/>
    </source>
</evidence>
<dbReference type="AlphaFoldDB" id="A0A399N5U7"/>